<name>A0A7D8Z3J0_VANHU</name>
<evidence type="ECO:0000256" key="3">
    <source>
        <dbReference type="ARBA" id="ARBA00059400"/>
    </source>
</evidence>
<dbReference type="SUPFAM" id="SSF49764">
    <property type="entry name" value="HSP20-like chaperones"/>
    <property type="match status" value="1"/>
</dbReference>
<dbReference type="Proteomes" id="UP000473826">
    <property type="component" value="Unassembled WGS sequence"/>
</dbReference>
<comment type="function">
    <text evidence="3">Required for nuclear movement. May interact between microtubules and nuclei and/or may be involved in the generation of force used to move nuclei during interphase.</text>
</comment>
<gene>
    <name evidence="7" type="ORF">VHUM_02146</name>
</gene>
<evidence type="ECO:0000259" key="6">
    <source>
        <dbReference type="PROSITE" id="PS51203"/>
    </source>
</evidence>
<dbReference type="AlphaFoldDB" id="A0A7D8Z3J0"/>
<dbReference type="GO" id="GO:0005737">
    <property type="term" value="C:cytoplasm"/>
    <property type="evidence" value="ECO:0007669"/>
    <property type="project" value="UniProtKB-SubCell"/>
</dbReference>
<dbReference type="EMBL" id="QKWK01000005">
    <property type="protein sequence ID" value="TXT10641.1"/>
    <property type="molecule type" value="Genomic_DNA"/>
</dbReference>
<dbReference type="PROSITE" id="PS51203">
    <property type="entry name" value="CS"/>
    <property type="match status" value="1"/>
</dbReference>
<evidence type="ECO:0000256" key="1">
    <source>
        <dbReference type="ARBA" id="ARBA00004496"/>
    </source>
</evidence>
<dbReference type="PANTHER" id="PTHR12356:SF3">
    <property type="entry name" value="NUCLEAR MIGRATION PROTEIN NUDC"/>
    <property type="match status" value="1"/>
</dbReference>
<dbReference type="CDD" id="cd06467">
    <property type="entry name" value="p23_NUDC_like"/>
    <property type="match status" value="1"/>
</dbReference>
<keyword evidence="2" id="KW-0963">Cytoplasm</keyword>
<comment type="subcellular location">
    <subcellularLocation>
        <location evidence="1">Cytoplasm</location>
    </subcellularLocation>
</comment>
<dbReference type="Gene3D" id="2.60.40.790">
    <property type="match status" value="1"/>
</dbReference>
<evidence type="ECO:0000256" key="5">
    <source>
        <dbReference type="SAM" id="MobiDB-lite"/>
    </source>
</evidence>
<evidence type="ECO:0000256" key="2">
    <source>
        <dbReference type="ARBA" id="ARBA00022490"/>
    </source>
</evidence>
<comment type="caution">
    <text evidence="7">The sequence shown here is derived from an EMBL/GenBank/DDBJ whole genome shotgun (WGS) entry which is preliminary data.</text>
</comment>
<evidence type="ECO:0000313" key="7">
    <source>
        <dbReference type="EMBL" id="TXT10641.1"/>
    </source>
</evidence>
<proteinExistence type="predicted"/>
<protein>
    <recommendedName>
        <fullName evidence="4">Nuclear movement protein nudC</fullName>
    </recommendedName>
</protein>
<dbReference type="Pfam" id="PF04969">
    <property type="entry name" value="CS"/>
    <property type="match status" value="1"/>
</dbReference>
<feature type="compositionally biased region" description="Basic and acidic residues" evidence="5">
    <location>
        <begin position="1"/>
        <end position="28"/>
    </location>
</feature>
<sequence length="199" mass="23012">MSAKDYDSLTEEERAAKDAQDRERERQEQAALPYSWSQDLQTVTVNVPLPKGVKSKDLVVVMDRRKLKVQVKGAPEPIMEGELFEDIAKDDSSWTIDSGVLTFELEKFSAHINSHRWWPHVLTKDPKIDTTKIQPENTKLSDLDGETRAMVEKMMHDNKQKQLGKPTSDELKKLEMIEKFKQQHPEMDFSNVRGRDGWC</sequence>
<reference evidence="7 8" key="1">
    <citation type="journal article" date="2019" name="PLoS Genet.">
        <title>Convergent evolution of linked mating-type loci in basidiomycete fungi.</title>
        <authorList>
            <person name="Sun S."/>
            <person name="Coelho M.A."/>
            <person name="Heitman J."/>
            <person name="Nowrousian M."/>
        </authorList>
    </citation>
    <scope>NUCLEOTIDE SEQUENCE [LARGE SCALE GENOMIC DNA]</scope>
    <source>
        <strain evidence="7 8">CBS 4282</strain>
    </source>
</reference>
<dbReference type="OrthoDB" id="416217at2759"/>
<dbReference type="InterPro" id="IPR008978">
    <property type="entry name" value="HSP20-like_chaperone"/>
</dbReference>
<accession>A0A7D8Z3J0</accession>
<organism evidence="7 8">
    <name type="scientific">Vanrija humicola</name>
    <name type="common">Yeast</name>
    <name type="synonym">Cryptococcus humicola</name>
    <dbReference type="NCBI Taxonomy" id="5417"/>
    <lineage>
        <taxon>Eukaryota</taxon>
        <taxon>Fungi</taxon>
        <taxon>Dikarya</taxon>
        <taxon>Basidiomycota</taxon>
        <taxon>Agaricomycotina</taxon>
        <taxon>Tremellomycetes</taxon>
        <taxon>Trichosporonales</taxon>
        <taxon>Trichosporonaceae</taxon>
        <taxon>Vanrija</taxon>
    </lineage>
</organism>
<dbReference type="InterPro" id="IPR007052">
    <property type="entry name" value="CS_dom"/>
</dbReference>
<dbReference type="InterPro" id="IPR037898">
    <property type="entry name" value="NudC_fam"/>
</dbReference>
<keyword evidence="8" id="KW-1185">Reference proteome</keyword>
<evidence type="ECO:0000313" key="8">
    <source>
        <dbReference type="Proteomes" id="UP000473826"/>
    </source>
</evidence>
<evidence type="ECO:0000256" key="4">
    <source>
        <dbReference type="ARBA" id="ARBA00068398"/>
    </source>
</evidence>
<dbReference type="PANTHER" id="PTHR12356">
    <property type="entry name" value="NUCLEAR MOVEMENT PROTEIN NUDC"/>
    <property type="match status" value="1"/>
</dbReference>
<dbReference type="GO" id="GO:0006457">
    <property type="term" value="P:protein folding"/>
    <property type="evidence" value="ECO:0007669"/>
    <property type="project" value="TreeGrafter"/>
</dbReference>
<feature type="domain" description="CS" evidence="6">
    <location>
        <begin position="29"/>
        <end position="122"/>
    </location>
</feature>
<dbReference type="GO" id="GO:0051082">
    <property type="term" value="F:unfolded protein binding"/>
    <property type="evidence" value="ECO:0007669"/>
    <property type="project" value="TreeGrafter"/>
</dbReference>
<feature type="region of interest" description="Disordered" evidence="5">
    <location>
        <begin position="1"/>
        <end position="33"/>
    </location>
</feature>
<dbReference type="FunFam" id="2.60.40.790:FF:000001">
    <property type="entry name" value="Nuclear migration protein nudC"/>
    <property type="match status" value="1"/>
</dbReference>